<proteinExistence type="predicted"/>
<evidence type="ECO:0000313" key="2">
    <source>
        <dbReference type="EMBL" id="GMI20198.1"/>
    </source>
</evidence>
<dbReference type="InterPro" id="IPR011053">
    <property type="entry name" value="Single_hybrid_motif"/>
</dbReference>
<protein>
    <submittedName>
        <fullName evidence="2">Uncharacterized protein</fullName>
    </submittedName>
</protein>
<keyword evidence="3" id="KW-1185">Reference proteome</keyword>
<name>A0A9W7FW45_9STRA</name>
<dbReference type="OrthoDB" id="10420419at2759"/>
<dbReference type="Proteomes" id="UP001165065">
    <property type="component" value="Unassembled WGS sequence"/>
</dbReference>
<feature type="region of interest" description="Disordered" evidence="1">
    <location>
        <begin position="173"/>
        <end position="198"/>
    </location>
</feature>
<accession>A0A9W7FW45</accession>
<sequence>MNEPGALGRVFAHLHALVASSDDPTVTADLKFTRYELNAQLRWRPGSSNFTALSNMLVDTGEAEKGEGRIRMDEGAWVAHVTSHHGNGLYMLSIVVERVVVAVTVHVEEGDKVGEGTVVATLKSEGGEVAAVRACGSGVVAEVNEILRGDKAGEVVTKDGMGKGWVCIIKGGGERKGKRKKEGKKGGVGGNNMKKPKT</sequence>
<dbReference type="InterPro" id="IPR033753">
    <property type="entry name" value="GCV_H/Fam206"/>
</dbReference>
<dbReference type="Gene3D" id="2.40.50.100">
    <property type="match status" value="1"/>
</dbReference>
<comment type="caution">
    <text evidence="2">The sequence shown here is derived from an EMBL/GenBank/DDBJ whole genome shotgun (WGS) entry which is preliminary data.</text>
</comment>
<dbReference type="EMBL" id="BRYA01000506">
    <property type="protein sequence ID" value="GMI20198.1"/>
    <property type="molecule type" value="Genomic_DNA"/>
</dbReference>
<gene>
    <name evidence="2" type="ORF">TrCOL_g5008</name>
</gene>
<organism evidence="2 3">
    <name type="scientific">Triparma columacea</name>
    <dbReference type="NCBI Taxonomy" id="722753"/>
    <lineage>
        <taxon>Eukaryota</taxon>
        <taxon>Sar</taxon>
        <taxon>Stramenopiles</taxon>
        <taxon>Ochrophyta</taxon>
        <taxon>Bolidophyceae</taxon>
        <taxon>Parmales</taxon>
        <taxon>Triparmaceae</taxon>
        <taxon>Triparma</taxon>
    </lineage>
</organism>
<reference evidence="3" key="1">
    <citation type="journal article" date="2023" name="Commun. Biol.">
        <title>Genome analysis of Parmales, the sister group of diatoms, reveals the evolutionary specialization of diatoms from phago-mixotrophs to photoautotrophs.</title>
        <authorList>
            <person name="Ban H."/>
            <person name="Sato S."/>
            <person name="Yoshikawa S."/>
            <person name="Yamada K."/>
            <person name="Nakamura Y."/>
            <person name="Ichinomiya M."/>
            <person name="Sato N."/>
            <person name="Blanc-Mathieu R."/>
            <person name="Endo H."/>
            <person name="Kuwata A."/>
            <person name="Ogata H."/>
        </authorList>
    </citation>
    <scope>NUCLEOTIDE SEQUENCE [LARGE SCALE GENOMIC DNA]</scope>
</reference>
<evidence type="ECO:0000256" key="1">
    <source>
        <dbReference type="SAM" id="MobiDB-lite"/>
    </source>
</evidence>
<dbReference type="SUPFAM" id="SSF51230">
    <property type="entry name" value="Single hybrid motif"/>
    <property type="match status" value="1"/>
</dbReference>
<dbReference type="Pfam" id="PF01597">
    <property type="entry name" value="GCV_H"/>
    <property type="match status" value="1"/>
</dbReference>
<dbReference type="AlphaFoldDB" id="A0A9W7FW45"/>
<evidence type="ECO:0000313" key="3">
    <source>
        <dbReference type="Proteomes" id="UP001165065"/>
    </source>
</evidence>